<organism evidence="2 3">
    <name type="scientific">Pleuronectes platessa</name>
    <name type="common">European plaice</name>
    <dbReference type="NCBI Taxonomy" id="8262"/>
    <lineage>
        <taxon>Eukaryota</taxon>
        <taxon>Metazoa</taxon>
        <taxon>Chordata</taxon>
        <taxon>Craniata</taxon>
        <taxon>Vertebrata</taxon>
        <taxon>Euteleostomi</taxon>
        <taxon>Actinopterygii</taxon>
        <taxon>Neopterygii</taxon>
        <taxon>Teleostei</taxon>
        <taxon>Neoteleostei</taxon>
        <taxon>Acanthomorphata</taxon>
        <taxon>Carangaria</taxon>
        <taxon>Pleuronectiformes</taxon>
        <taxon>Pleuronectoidei</taxon>
        <taxon>Pleuronectidae</taxon>
        <taxon>Pleuronectes</taxon>
    </lineage>
</organism>
<dbReference type="EMBL" id="CADEAL010004042">
    <property type="protein sequence ID" value="CAB1450118.1"/>
    <property type="molecule type" value="Genomic_DNA"/>
</dbReference>
<keyword evidence="3" id="KW-1185">Reference proteome</keyword>
<evidence type="ECO:0000313" key="2">
    <source>
        <dbReference type="EMBL" id="CAB1450118.1"/>
    </source>
</evidence>
<comment type="caution">
    <text evidence="2">The sequence shown here is derived from an EMBL/GenBank/DDBJ whole genome shotgun (WGS) entry which is preliminary data.</text>
</comment>
<dbReference type="AlphaFoldDB" id="A0A9N7YZF3"/>
<accession>A0A9N7YZF3</accession>
<proteinExistence type="predicted"/>
<gene>
    <name evidence="2" type="ORF">PLEPLA_LOCUS37807</name>
</gene>
<sequence>MIDNGADRAPLAMLSVAVWGDRASPRETELPLATVPAHTPHLVGSPTLGQRSRHHGATFGLTSPECSEKKTWGLLGPRNNQHFESTSMSLITPQEYVSSCTDPGIRTEKTVGSTGTVPENLLRQVKEERDNTTQTHSPLAHVGRVRVCGERGLIMKEIKTVKAVWSWAGSSPYGETHLLPSLKSPAPV</sequence>
<protein>
    <submittedName>
        <fullName evidence="2">Uncharacterized protein</fullName>
    </submittedName>
</protein>
<dbReference type="Proteomes" id="UP001153269">
    <property type="component" value="Unassembled WGS sequence"/>
</dbReference>
<name>A0A9N7YZF3_PLEPL</name>
<feature type="region of interest" description="Disordered" evidence="1">
    <location>
        <begin position="34"/>
        <end position="63"/>
    </location>
</feature>
<evidence type="ECO:0000313" key="3">
    <source>
        <dbReference type="Proteomes" id="UP001153269"/>
    </source>
</evidence>
<evidence type="ECO:0000256" key="1">
    <source>
        <dbReference type="SAM" id="MobiDB-lite"/>
    </source>
</evidence>
<reference evidence="2" key="1">
    <citation type="submission" date="2020-03" db="EMBL/GenBank/DDBJ databases">
        <authorList>
            <person name="Weist P."/>
        </authorList>
    </citation>
    <scope>NUCLEOTIDE SEQUENCE</scope>
</reference>